<feature type="transmembrane region" description="Helical" evidence="9">
    <location>
        <begin position="974"/>
        <end position="994"/>
    </location>
</feature>
<dbReference type="Pfam" id="PF00209">
    <property type="entry name" value="SNF"/>
    <property type="match status" value="5"/>
</dbReference>
<feature type="binding site" evidence="8">
    <location>
        <position position="232"/>
    </location>
    <ligand>
        <name>Na(+)</name>
        <dbReference type="ChEBI" id="CHEBI:29101"/>
        <label>1</label>
    </ligand>
</feature>
<feature type="transmembrane region" description="Helical" evidence="9">
    <location>
        <begin position="463"/>
        <end position="487"/>
    </location>
</feature>
<evidence type="ECO:0000256" key="4">
    <source>
        <dbReference type="ARBA" id="ARBA00022692"/>
    </source>
</evidence>
<feature type="transmembrane region" description="Helical" evidence="9">
    <location>
        <begin position="825"/>
        <end position="845"/>
    </location>
</feature>
<name>A0A1D2NKE7_ORCCI</name>
<dbReference type="SUPFAM" id="SSF161070">
    <property type="entry name" value="SNF-like"/>
    <property type="match status" value="3"/>
</dbReference>
<dbReference type="AlphaFoldDB" id="A0A1D2NKE7"/>
<comment type="similarity">
    <text evidence="2">Belongs to the sodium:neurotransmitter symporter (SNF) (TC 2.A.22) family.</text>
</comment>
<evidence type="ECO:0000256" key="3">
    <source>
        <dbReference type="ARBA" id="ARBA00022448"/>
    </source>
</evidence>
<gene>
    <name evidence="10" type="ORF">Ocin01_00927</name>
</gene>
<evidence type="ECO:0000256" key="1">
    <source>
        <dbReference type="ARBA" id="ARBA00004141"/>
    </source>
</evidence>
<feature type="transmembrane region" description="Helical" evidence="9">
    <location>
        <begin position="421"/>
        <end position="443"/>
    </location>
</feature>
<feature type="transmembrane region" description="Helical" evidence="9">
    <location>
        <begin position="1097"/>
        <end position="1118"/>
    </location>
</feature>
<feature type="transmembrane region" description="Helical" evidence="9">
    <location>
        <begin position="258"/>
        <end position="284"/>
    </location>
</feature>
<feature type="transmembrane region" description="Helical" evidence="9">
    <location>
        <begin position="149"/>
        <end position="167"/>
    </location>
</feature>
<evidence type="ECO:0000256" key="9">
    <source>
        <dbReference type="SAM" id="Phobius"/>
    </source>
</evidence>
<feature type="transmembrane region" description="Helical" evidence="9">
    <location>
        <begin position="1042"/>
        <end position="1065"/>
    </location>
</feature>
<dbReference type="EMBL" id="LJIJ01000017">
    <property type="protein sequence ID" value="ODN05724.1"/>
    <property type="molecule type" value="Genomic_DNA"/>
</dbReference>
<feature type="transmembrane region" description="Helical" evidence="9">
    <location>
        <begin position="550"/>
        <end position="573"/>
    </location>
</feature>
<proteinExistence type="inferred from homology"/>
<evidence type="ECO:0000256" key="7">
    <source>
        <dbReference type="ARBA" id="ARBA00023136"/>
    </source>
</evidence>
<keyword evidence="7 9" id="KW-0472">Membrane</keyword>
<feature type="binding site" evidence="8">
    <location>
        <position position="353"/>
    </location>
    <ligand>
        <name>Na(+)</name>
        <dbReference type="ChEBI" id="CHEBI:29101"/>
        <label>1</label>
    </ligand>
</feature>
<evidence type="ECO:0000256" key="2">
    <source>
        <dbReference type="ARBA" id="ARBA00006459"/>
    </source>
</evidence>
<evidence type="ECO:0000256" key="8">
    <source>
        <dbReference type="PIRSR" id="PIRSR600175-1"/>
    </source>
</evidence>
<feature type="transmembrane region" description="Helical" evidence="9">
    <location>
        <begin position="1006"/>
        <end position="1030"/>
    </location>
</feature>
<dbReference type="GO" id="GO:0005283">
    <property type="term" value="F:amino acid:sodium symporter activity"/>
    <property type="evidence" value="ECO:0007669"/>
    <property type="project" value="TreeGrafter"/>
</dbReference>
<dbReference type="GO" id="GO:0089718">
    <property type="term" value="P:amino acid import across plasma membrane"/>
    <property type="evidence" value="ECO:0007669"/>
    <property type="project" value="TreeGrafter"/>
</dbReference>
<feature type="transmembrane region" description="Helical" evidence="9">
    <location>
        <begin position="865"/>
        <end position="891"/>
    </location>
</feature>
<dbReference type="OMA" id="ACANKSK"/>
<reference evidence="10 11" key="1">
    <citation type="journal article" date="2016" name="Genome Biol. Evol.">
        <title>Gene Family Evolution Reflects Adaptation to Soil Environmental Stressors in the Genome of the Collembolan Orchesella cincta.</title>
        <authorList>
            <person name="Faddeeva-Vakhrusheva A."/>
            <person name="Derks M.F."/>
            <person name="Anvar S.Y."/>
            <person name="Agamennone V."/>
            <person name="Suring W."/>
            <person name="Smit S."/>
            <person name="van Straalen N.M."/>
            <person name="Roelofs D."/>
        </authorList>
    </citation>
    <scope>NUCLEOTIDE SEQUENCE [LARGE SCALE GENOMIC DNA]</scope>
    <source>
        <tissue evidence="10">Mixed pool</tissue>
    </source>
</reference>
<sequence length="1200" mass="136029">MGGGRIGSRNWDGHSRAAVVFMIPYCFMLAFVGIPVFFLELAVGQRRRKGLIYAWNEISPWVGGIGICCGWLCFVVGLYYNTLIAYCISYLIDSFTIPWKDCASATSDAQELAFCESKFSGRTSKYYWFKKTLDISGGIDEAGSYNWKLAIYLLLAWGTIWLILWKGTKSVGAVVYVTAVFPYVVLLIFFLFNFINSPAKGWLGAYRLLYPKWEYLYYPTTWLKAGSQIFFSLGLAYGVLVIFASYNPARNDCHKDAVLISLINCGTSVFAALVVFPIIGVLGYTNYEKCINRMQHVFVDQPLLTTANNYDIYFTTEAIWVSNVTSATPLYIRYGYGELSDDKNDWYYKGLIDQNKRGDSEIIETIKDNTKLHIHGKPLSEALQDCSIGKEATASGGGTGFVFVGFTEAVLHMPVPQLWSILFFLMLIMLGIDSGFGTVEGTVAALEDLTDFSRFKATRTANWTFLGIAFAECVAVGWLYGLAKISYDIRLMTGNKPNLFILICWKYVSPGIIVILLSSSVVQYTVDSINKGITYNPFRDGSDMTEKMPAYTIVIGFLLMIFCMVWIPIHIALRKSKYKLVRDDDEPAEFPEEELRGERNINVEKEADQFSNTEKALMGRAKTSIGDDSTITGDANNRNEKMNLTNNSLDKGAWGSNFSYLLMLVGYAVGFGNIWRFPYQMRENGGRTCVFDPVLDHVIRVRNTSLFLRASSWTTTKKRHDTFLGRNQSNIRWAWNLLWMSFRYPLPWTNCSTATANMADRDECYNDVNGRSSKYYWNRVTLSISQGIDSPGGYNGLLFLYHLITWLAIYLILWKGTKFVGKVVYFTALFPYLVLTSFFIANFAIEPKKAWLGAYRLLKPDWTTLYSPMVWLKAGSQVFYSLGLACGCLVLSDTGSMKNVSHLKYLSDEEKYDIYFTTEAQNWDEVAPDKPIIVRYGYGELLDEDKGNLKNTRDNELFEYIVSINSSMPPSKTLVCGISTIIALLLFPFGWGLYVLDLLDQWPANWTLLLIALAECIAVAWCYGLAKISYDVKLMVGYKPSIIILVCWKYLTPILILFLMVGSIVELQIANSGTFKYKVFDPKNSKNLVDGEYETDFPIGALVIGFVLTIFCVIWLPIQAGLRKTMLSLVKEESPADFPEEQLREERNIHVEKEEQQFSAPEKLMIGSSSLRNLQAYRDNKSQMDVHSMDIHIKDHRIGY</sequence>
<keyword evidence="6 9" id="KW-1133">Transmembrane helix</keyword>
<keyword evidence="11" id="KW-1185">Reference proteome</keyword>
<feature type="transmembrane region" description="Helical" evidence="9">
    <location>
        <begin position="173"/>
        <end position="195"/>
    </location>
</feature>
<evidence type="ECO:0000313" key="11">
    <source>
        <dbReference type="Proteomes" id="UP000094527"/>
    </source>
</evidence>
<protein>
    <submittedName>
        <fullName evidence="10">Sodium-dependent neutral amino acid transporter B(0)AT3</fullName>
    </submittedName>
</protein>
<comment type="caution">
    <text evidence="10">The sequence shown here is derived from an EMBL/GenBank/DDBJ whole genome shotgun (WGS) entry which is preliminary data.</text>
</comment>
<dbReference type="PANTHER" id="PTHR11616">
    <property type="entry name" value="SODIUM/CHLORIDE DEPENDENT TRANSPORTER"/>
    <property type="match status" value="1"/>
</dbReference>
<comment type="subcellular location">
    <subcellularLocation>
        <location evidence="1">Membrane</location>
        <topology evidence="1">Multi-pass membrane protein</topology>
    </subcellularLocation>
</comment>
<dbReference type="GO" id="GO:0005886">
    <property type="term" value="C:plasma membrane"/>
    <property type="evidence" value="ECO:0007669"/>
    <property type="project" value="TreeGrafter"/>
</dbReference>
<dbReference type="PRINTS" id="PR00176">
    <property type="entry name" value="NANEUSMPORT"/>
</dbReference>
<dbReference type="GO" id="GO:0046872">
    <property type="term" value="F:metal ion binding"/>
    <property type="evidence" value="ECO:0007669"/>
    <property type="project" value="UniProtKB-KW"/>
</dbReference>
<dbReference type="PROSITE" id="PS50267">
    <property type="entry name" value="NA_NEUROTRAN_SYMP_3"/>
    <property type="match status" value="2"/>
</dbReference>
<feature type="transmembrane region" description="Helical" evidence="9">
    <location>
        <begin position="216"/>
        <end position="246"/>
    </location>
</feature>
<dbReference type="STRING" id="48709.A0A1D2NKE7"/>
<evidence type="ECO:0000256" key="6">
    <source>
        <dbReference type="ARBA" id="ARBA00022989"/>
    </source>
</evidence>
<dbReference type="InterPro" id="IPR000175">
    <property type="entry name" value="Na/ntran_symport"/>
</dbReference>
<accession>A0A1D2NKE7</accession>
<feature type="transmembrane region" description="Helical" evidence="9">
    <location>
        <begin position="58"/>
        <end position="80"/>
    </location>
</feature>
<keyword evidence="8" id="KW-0479">Metal-binding</keyword>
<evidence type="ECO:0000313" key="10">
    <source>
        <dbReference type="EMBL" id="ODN05724.1"/>
    </source>
</evidence>
<feature type="binding site" evidence="8">
    <location>
        <position position="264"/>
    </location>
    <ligand>
        <name>Na(+)</name>
        <dbReference type="ChEBI" id="CHEBI:29101"/>
        <label>1</label>
    </ligand>
</feature>
<feature type="transmembrane region" description="Helical" evidence="9">
    <location>
        <begin position="499"/>
        <end position="522"/>
    </location>
</feature>
<dbReference type="InterPro" id="IPR037272">
    <property type="entry name" value="SNS_sf"/>
</dbReference>
<keyword evidence="8" id="KW-0915">Sodium</keyword>
<dbReference type="PANTHER" id="PTHR11616:SF182">
    <property type="entry name" value="TRANSPORTER"/>
    <property type="match status" value="1"/>
</dbReference>
<feature type="transmembrane region" description="Helical" evidence="9">
    <location>
        <begin position="792"/>
        <end position="813"/>
    </location>
</feature>
<keyword evidence="3" id="KW-0813">Transport</keyword>
<keyword evidence="5" id="KW-0769">Symport</keyword>
<feature type="transmembrane region" description="Helical" evidence="9">
    <location>
        <begin position="658"/>
        <end position="677"/>
    </location>
</feature>
<keyword evidence="4 9" id="KW-0812">Transmembrane</keyword>
<evidence type="ECO:0000256" key="5">
    <source>
        <dbReference type="ARBA" id="ARBA00022847"/>
    </source>
</evidence>
<organism evidence="10 11">
    <name type="scientific">Orchesella cincta</name>
    <name type="common">Springtail</name>
    <name type="synonym">Podura cincta</name>
    <dbReference type="NCBI Taxonomy" id="48709"/>
    <lineage>
        <taxon>Eukaryota</taxon>
        <taxon>Metazoa</taxon>
        <taxon>Ecdysozoa</taxon>
        <taxon>Arthropoda</taxon>
        <taxon>Hexapoda</taxon>
        <taxon>Collembola</taxon>
        <taxon>Entomobryomorpha</taxon>
        <taxon>Entomobryoidea</taxon>
        <taxon>Orchesellidae</taxon>
        <taxon>Orchesellinae</taxon>
        <taxon>Orchesella</taxon>
    </lineage>
</organism>
<feature type="transmembrane region" description="Helical" evidence="9">
    <location>
        <begin position="18"/>
        <end position="38"/>
    </location>
</feature>
<dbReference type="Proteomes" id="UP000094527">
    <property type="component" value="Unassembled WGS sequence"/>
</dbReference>